<comment type="caution">
    <text evidence="2">The sequence shown here is derived from an EMBL/GenBank/DDBJ whole genome shotgun (WGS) entry which is preliminary data.</text>
</comment>
<accession>A0AAN6M774</accession>
<evidence type="ECO:0000313" key="2">
    <source>
        <dbReference type="EMBL" id="KAK3217083.1"/>
    </source>
</evidence>
<sequence>MSKLQSNNKAKPSQQFYETVQRPRIVPIDQRSMAAPTLGTKETSTLSSLQPEDDYDFADDAFGEFESARHPDEDSWVSIDLPPPKDCDFVESPTPSPVPRGYLRSTQKIDHFYQPLNLYPDYSDLDGLLTLKSPKPSSSKTPTYDDDEFEMISHSNIREPSPKQSARSRMWATGKQAFAKFGISEKAKEATTGWAAGLLNQEREFEEVVAKARRAPMVVETGPPRPRNRSASLRIQMEREERGEKGLESVKLMHLPPKPPISR</sequence>
<keyword evidence="3" id="KW-1185">Reference proteome</keyword>
<feature type="compositionally biased region" description="Basic and acidic residues" evidence="1">
    <location>
        <begin position="236"/>
        <end position="248"/>
    </location>
</feature>
<organism evidence="2 3">
    <name type="scientific">Pseudopithomyces chartarum</name>
    <dbReference type="NCBI Taxonomy" id="1892770"/>
    <lineage>
        <taxon>Eukaryota</taxon>
        <taxon>Fungi</taxon>
        <taxon>Dikarya</taxon>
        <taxon>Ascomycota</taxon>
        <taxon>Pezizomycotina</taxon>
        <taxon>Dothideomycetes</taxon>
        <taxon>Pleosporomycetidae</taxon>
        <taxon>Pleosporales</taxon>
        <taxon>Massarineae</taxon>
        <taxon>Didymosphaeriaceae</taxon>
        <taxon>Pseudopithomyces</taxon>
    </lineage>
</organism>
<feature type="region of interest" description="Disordered" evidence="1">
    <location>
        <begin position="1"/>
        <end position="102"/>
    </location>
</feature>
<evidence type="ECO:0000256" key="1">
    <source>
        <dbReference type="SAM" id="MobiDB-lite"/>
    </source>
</evidence>
<name>A0AAN6M774_9PLEO</name>
<feature type="compositionally biased region" description="Acidic residues" evidence="1">
    <location>
        <begin position="51"/>
        <end position="63"/>
    </location>
</feature>
<reference evidence="2 3" key="1">
    <citation type="submission" date="2021-02" db="EMBL/GenBank/DDBJ databases">
        <title>Genome assembly of Pseudopithomyces chartarum.</title>
        <authorList>
            <person name="Jauregui R."/>
            <person name="Singh J."/>
            <person name="Voisey C."/>
        </authorList>
    </citation>
    <scope>NUCLEOTIDE SEQUENCE [LARGE SCALE GENOMIC DNA]</scope>
    <source>
        <strain evidence="2 3">AGR01</strain>
    </source>
</reference>
<gene>
    <name evidence="2" type="ORF">GRF29_1g1933074</name>
</gene>
<dbReference type="EMBL" id="WVTA01000001">
    <property type="protein sequence ID" value="KAK3217083.1"/>
    <property type="molecule type" value="Genomic_DNA"/>
</dbReference>
<proteinExistence type="predicted"/>
<feature type="compositionally biased region" description="Polar residues" evidence="1">
    <location>
        <begin position="40"/>
        <end position="50"/>
    </location>
</feature>
<evidence type="ECO:0000313" key="3">
    <source>
        <dbReference type="Proteomes" id="UP001280581"/>
    </source>
</evidence>
<feature type="compositionally biased region" description="Polar residues" evidence="1">
    <location>
        <begin position="1"/>
        <end position="18"/>
    </location>
</feature>
<dbReference type="Proteomes" id="UP001280581">
    <property type="component" value="Unassembled WGS sequence"/>
</dbReference>
<dbReference type="AlphaFoldDB" id="A0AAN6M774"/>
<feature type="region of interest" description="Disordered" evidence="1">
    <location>
        <begin position="216"/>
        <end position="263"/>
    </location>
</feature>
<protein>
    <submittedName>
        <fullName evidence="2">Uncharacterized protein</fullName>
    </submittedName>
</protein>